<dbReference type="InterPro" id="IPR013833">
    <property type="entry name" value="Cyt_c_oxidase_su3_a-hlx"/>
</dbReference>
<sequence length="212" mass="22997">MSMARTRNLHPGINLGATDPDVHRAAEGVVFGFWLFLMADLVIFGALFATYAAMSVQGIAQGPSPAEIFDLGSAFVETVLLLLSSFAFGFATLEMKYRGNIGRLYLWLAIAGLLGAGFVAMELHDYANMIAVHGATPQTSGFLSAYYLLTGTHVAHVSFGIAWMVVLMVQIGVFGLTGIVKLRLLRLGLFWHMLDVVWVGIFTLVYLFGVVS</sequence>
<evidence type="ECO:0000256" key="4">
    <source>
        <dbReference type="ARBA" id="ARBA00014687"/>
    </source>
</evidence>
<dbReference type="InterPro" id="IPR035973">
    <property type="entry name" value="Cyt_c_oxidase_su3-like_sf"/>
</dbReference>
<feature type="transmembrane region" description="Helical" evidence="15">
    <location>
        <begin position="33"/>
        <end position="54"/>
    </location>
</feature>
<dbReference type="SUPFAM" id="SSF81452">
    <property type="entry name" value="Cytochrome c oxidase subunit III-like"/>
    <property type="match status" value="1"/>
</dbReference>
<keyword evidence="6 14" id="KW-0812">Transmembrane</keyword>
<feature type="transmembrane region" description="Helical" evidence="15">
    <location>
        <begin position="189"/>
        <end position="209"/>
    </location>
</feature>
<dbReference type="GO" id="GO:0016491">
    <property type="term" value="F:oxidoreductase activity"/>
    <property type="evidence" value="ECO:0007669"/>
    <property type="project" value="UniProtKB-KW"/>
</dbReference>
<evidence type="ECO:0000256" key="15">
    <source>
        <dbReference type="SAM" id="Phobius"/>
    </source>
</evidence>
<evidence type="ECO:0000259" key="16">
    <source>
        <dbReference type="PROSITE" id="PS50253"/>
    </source>
</evidence>
<feature type="transmembrane region" description="Helical" evidence="15">
    <location>
        <begin position="154"/>
        <end position="177"/>
    </location>
</feature>
<comment type="caution">
    <text evidence="17">The sequence shown here is derived from an EMBL/GenBank/DDBJ whole genome shotgun (WGS) entry which is preliminary data.</text>
</comment>
<dbReference type="EMBL" id="JACICC010000006">
    <property type="protein sequence ID" value="MBB3810474.1"/>
    <property type="molecule type" value="Genomic_DNA"/>
</dbReference>
<dbReference type="Pfam" id="PF00510">
    <property type="entry name" value="COX3"/>
    <property type="match status" value="1"/>
</dbReference>
<comment type="subunit">
    <text evidence="3">Heterooctamer of two A chains, two B chains, two C chains and two D chains.</text>
</comment>
<proteinExistence type="inferred from homology"/>
<evidence type="ECO:0000256" key="12">
    <source>
        <dbReference type="ARBA" id="ARBA00032189"/>
    </source>
</evidence>
<comment type="similarity">
    <text evidence="2 14">Belongs to the cytochrome c oxidase subunit 3 family.</text>
</comment>
<dbReference type="PANTHER" id="PTHR11403">
    <property type="entry name" value="CYTOCHROME C OXIDASE SUBUNIT III"/>
    <property type="match status" value="1"/>
</dbReference>
<dbReference type="Proteomes" id="UP000537592">
    <property type="component" value="Unassembled WGS sequence"/>
</dbReference>
<evidence type="ECO:0000256" key="5">
    <source>
        <dbReference type="ARBA" id="ARBA00022475"/>
    </source>
</evidence>
<evidence type="ECO:0000256" key="6">
    <source>
        <dbReference type="ARBA" id="ARBA00022692"/>
    </source>
</evidence>
<evidence type="ECO:0000256" key="8">
    <source>
        <dbReference type="ARBA" id="ARBA00023136"/>
    </source>
</evidence>
<evidence type="ECO:0000256" key="3">
    <source>
        <dbReference type="ARBA" id="ARBA00011700"/>
    </source>
</evidence>
<dbReference type="FunFam" id="1.20.120.80:FF:000001">
    <property type="entry name" value="Cytochrome (Ubi)quinol oxidase subunit III"/>
    <property type="match status" value="1"/>
</dbReference>
<dbReference type="Gene3D" id="1.20.120.80">
    <property type="entry name" value="Cytochrome c oxidase, subunit III, four-helix bundle"/>
    <property type="match status" value="1"/>
</dbReference>
<evidence type="ECO:0000256" key="2">
    <source>
        <dbReference type="ARBA" id="ARBA00010581"/>
    </source>
</evidence>
<dbReference type="AlphaFoldDB" id="A0A7W5Z698"/>
<evidence type="ECO:0000256" key="10">
    <source>
        <dbReference type="ARBA" id="ARBA00030072"/>
    </source>
</evidence>
<dbReference type="InterPro" id="IPR024791">
    <property type="entry name" value="Cyt_c/ubiquinol_Oxase_su3"/>
</dbReference>
<protein>
    <recommendedName>
        <fullName evidence="4">Cytochrome bo(3) ubiquinol oxidase subunit 3</fullName>
    </recommendedName>
    <alternativeName>
        <fullName evidence="12">Cytochrome o ubiquinol oxidase subunit 3</fullName>
    </alternativeName>
    <alternativeName>
        <fullName evidence="10">Oxidase bo(3) subunit 3</fullName>
    </alternativeName>
    <alternativeName>
        <fullName evidence="13">Ubiquinol oxidase polypeptide III</fullName>
    </alternativeName>
    <alternativeName>
        <fullName evidence="11">Ubiquinol oxidase subunit 3</fullName>
    </alternativeName>
</protein>
<evidence type="ECO:0000256" key="11">
    <source>
        <dbReference type="ARBA" id="ARBA00031884"/>
    </source>
</evidence>
<keyword evidence="7 15" id="KW-1133">Transmembrane helix</keyword>
<gene>
    <name evidence="17" type="ORF">FHS81_002575</name>
</gene>
<dbReference type="PANTHER" id="PTHR11403:SF2">
    <property type="entry name" value="CYTOCHROME BO(3) UBIQUINOL OXIDASE SUBUNIT 3"/>
    <property type="match status" value="1"/>
</dbReference>
<organism evidence="17 18">
    <name type="scientific">Pseudochelatococcus contaminans</name>
    <dbReference type="NCBI Taxonomy" id="1538103"/>
    <lineage>
        <taxon>Bacteria</taxon>
        <taxon>Pseudomonadati</taxon>
        <taxon>Pseudomonadota</taxon>
        <taxon>Alphaproteobacteria</taxon>
        <taxon>Hyphomicrobiales</taxon>
        <taxon>Chelatococcaceae</taxon>
        <taxon>Pseudochelatococcus</taxon>
    </lineage>
</organism>
<accession>A0A7W5Z698</accession>
<dbReference type="GO" id="GO:0019646">
    <property type="term" value="P:aerobic electron transport chain"/>
    <property type="evidence" value="ECO:0007669"/>
    <property type="project" value="InterPro"/>
</dbReference>
<feature type="transmembrane region" description="Helical" evidence="15">
    <location>
        <begin position="74"/>
        <end position="92"/>
    </location>
</feature>
<keyword evidence="17" id="KW-0560">Oxidoreductase</keyword>
<comment type="subcellular location">
    <subcellularLocation>
        <location evidence="1 14">Cell membrane</location>
        <topology evidence="1 14">Multi-pass membrane protein</topology>
    </subcellularLocation>
</comment>
<evidence type="ECO:0000256" key="7">
    <source>
        <dbReference type="ARBA" id="ARBA00022989"/>
    </source>
</evidence>
<keyword evidence="8 15" id="KW-0472">Membrane</keyword>
<dbReference type="RefSeq" id="WP_246374995.1">
    <property type="nucleotide sequence ID" value="NZ_JACICC010000006.1"/>
</dbReference>
<keyword evidence="18" id="KW-1185">Reference proteome</keyword>
<comment type="function">
    <text evidence="9">Cytochrome bo(3) ubiquinol terminal oxidase is the component of the aerobic respiratory chain of E.coli that predominates when cells are grown at high aeration. Has proton pump activity across the membrane in addition to electron transfer, pumping 2 protons/electron.</text>
</comment>
<keyword evidence="5" id="KW-1003">Cell membrane</keyword>
<evidence type="ECO:0000256" key="13">
    <source>
        <dbReference type="ARBA" id="ARBA00032717"/>
    </source>
</evidence>
<evidence type="ECO:0000313" key="18">
    <source>
        <dbReference type="Proteomes" id="UP000537592"/>
    </source>
</evidence>
<evidence type="ECO:0000256" key="14">
    <source>
        <dbReference type="RuleBase" id="RU003376"/>
    </source>
</evidence>
<evidence type="ECO:0000256" key="9">
    <source>
        <dbReference type="ARBA" id="ARBA00025694"/>
    </source>
</evidence>
<evidence type="ECO:0000256" key="1">
    <source>
        <dbReference type="ARBA" id="ARBA00004651"/>
    </source>
</evidence>
<dbReference type="PROSITE" id="PS50253">
    <property type="entry name" value="COX3"/>
    <property type="match status" value="1"/>
</dbReference>
<dbReference type="GO" id="GO:0005886">
    <property type="term" value="C:plasma membrane"/>
    <property type="evidence" value="ECO:0007669"/>
    <property type="project" value="UniProtKB-SubCell"/>
</dbReference>
<name>A0A7W5Z698_9HYPH</name>
<dbReference type="GO" id="GO:0004129">
    <property type="term" value="F:cytochrome-c oxidase activity"/>
    <property type="evidence" value="ECO:0007669"/>
    <property type="project" value="InterPro"/>
</dbReference>
<evidence type="ECO:0000313" key="17">
    <source>
        <dbReference type="EMBL" id="MBB3810474.1"/>
    </source>
</evidence>
<dbReference type="InterPro" id="IPR000298">
    <property type="entry name" value="Cyt_c_oxidase-like_su3"/>
</dbReference>
<feature type="transmembrane region" description="Helical" evidence="15">
    <location>
        <begin position="104"/>
        <end position="121"/>
    </location>
</feature>
<reference evidence="17 18" key="1">
    <citation type="submission" date="2020-08" db="EMBL/GenBank/DDBJ databases">
        <title>Genomic Encyclopedia of Type Strains, Phase IV (KMG-IV): sequencing the most valuable type-strain genomes for metagenomic binning, comparative biology and taxonomic classification.</title>
        <authorList>
            <person name="Goeker M."/>
        </authorList>
    </citation>
    <scope>NUCLEOTIDE SEQUENCE [LARGE SCALE GENOMIC DNA]</scope>
    <source>
        <strain evidence="17 18">DSM 28760</strain>
    </source>
</reference>
<feature type="domain" description="Heme-copper oxidase subunit III family profile" evidence="16">
    <location>
        <begin position="1"/>
        <end position="210"/>
    </location>
</feature>